<dbReference type="Proteomes" id="UP000509510">
    <property type="component" value="Chromosome I"/>
</dbReference>
<keyword evidence="4" id="KW-1185">Reference proteome</keyword>
<protein>
    <recommendedName>
        <fullName evidence="2">BD-FAE-like domain-containing protein</fullName>
    </recommendedName>
</protein>
<evidence type="ECO:0000313" key="4">
    <source>
        <dbReference type="Proteomes" id="UP000509510"/>
    </source>
</evidence>
<feature type="domain" description="BD-FAE-like" evidence="2">
    <location>
        <begin position="30"/>
        <end position="145"/>
    </location>
</feature>
<dbReference type="AlphaFoldDB" id="A0A7H8QH08"/>
<dbReference type="PANTHER" id="PTHR48081:SF3">
    <property type="entry name" value="ALPHA_BETA HYDROLASE FOLD-3 DOMAIN-CONTAINING PROTEIN"/>
    <property type="match status" value="1"/>
</dbReference>
<organism evidence="3 4">
    <name type="scientific">Talaromyces rugulosus</name>
    <name type="common">Penicillium rugulosum</name>
    <dbReference type="NCBI Taxonomy" id="121627"/>
    <lineage>
        <taxon>Eukaryota</taxon>
        <taxon>Fungi</taxon>
        <taxon>Dikarya</taxon>
        <taxon>Ascomycota</taxon>
        <taxon>Pezizomycotina</taxon>
        <taxon>Eurotiomycetes</taxon>
        <taxon>Eurotiomycetidae</taxon>
        <taxon>Eurotiales</taxon>
        <taxon>Trichocomaceae</taxon>
        <taxon>Talaromyces</taxon>
        <taxon>Talaromyces sect. Islandici</taxon>
    </lineage>
</organism>
<dbReference type="Gene3D" id="3.40.50.1820">
    <property type="entry name" value="alpha/beta hydrolase"/>
    <property type="match status" value="1"/>
</dbReference>
<dbReference type="GeneID" id="55987809"/>
<dbReference type="Pfam" id="PF20434">
    <property type="entry name" value="BD-FAE"/>
    <property type="match status" value="1"/>
</dbReference>
<dbReference type="OrthoDB" id="19653at2759"/>
<evidence type="ECO:0000256" key="1">
    <source>
        <dbReference type="ARBA" id="ARBA00022801"/>
    </source>
</evidence>
<dbReference type="SUPFAM" id="SSF53474">
    <property type="entry name" value="alpha/beta-Hydrolases"/>
    <property type="match status" value="1"/>
</dbReference>
<sequence>MSDISLPLRVPYKTVDGTDIPTDIFVPYRPLQDDSGLTPVIIMFHGGGFMLGQAKMNNKDQINDCISRGWIVMSVEYRLCPGVDVLEGPMADARDALKWAQIGDLASVLKEAYSERVLPDPKRVMAMGTSAGGHLALSLGWGTANTPLAILDFYGAKSFNDKFWRQPIEQIRTKLPSSTPASDPIFQSLYQEKAIFIGGASLEGQSEGGAGGPPSAPDFSDPRQLFTLNMIAQGQVVESIWPSAPNDLHLIDPVLNVHADWPPTAFVHGTKDFMIPIEMSQYMETQLRSAGVETAFFPVPDEPHTFVGQMLKGSPTWHKQREGFDFLERILKRSYL</sequence>
<dbReference type="GO" id="GO:0016787">
    <property type="term" value="F:hydrolase activity"/>
    <property type="evidence" value="ECO:0007669"/>
    <property type="project" value="UniProtKB-KW"/>
</dbReference>
<evidence type="ECO:0000259" key="2">
    <source>
        <dbReference type="Pfam" id="PF20434"/>
    </source>
</evidence>
<gene>
    <name evidence="3" type="ORF">TRUGW13939_00294</name>
</gene>
<dbReference type="PANTHER" id="PTHR48081">
    <property type="entry name" value="AB HYDROLASE SUPERFAMILY PROTEIN C4A8.06C"/>
    <property type="match status" value="1"/>
</dbReference>
<dbReference type="InterPro" id="IPR050300">
    <property type="entry name" value="GDXG_lipolytic_enzyme"/>
</dbReference>
<dbReference type="KEGG" id="trg:TRUGW13939_00294"/>
<keyword evidence="1" id="KW-0378">Hydrolase</keyword>
<reference evidence="4" key="1">
    <citation type="submission" date="2020-06" db="EMBL/GenBank/DDBJ databases">
        <title>A chromosome-scale genome assembly of Talaromyces rugulosus W13939.</title>
        <authorList>
            <person name="Wang B."/>
            <person name="Guo L."/>
            <person name="Ye K."/>
            <person name="Wang L."/>
        </authorList>
    </citation>
    <scope>NUCLEOTIDE SEQUENCE [LARGE SCALE GENOMIC DNA]</scope>
    <source>
        <strain evidence="4">W13939</strain>
    </source>
</reference>
<proteinExistence type="predicted"/>
<dbReference type="EMBL" id="CP055898">
    <property type="protein sequence ID" value="QKX53218.1"/>
    <property type="molecule type" value="Genomic_DNA"/>
</dbReference>
<accession>A0A7H8QH08</accession>
<dbReference type="RefSeq" id="XP_035339397.1">
    <property type="nucleotide sequence ID" value="XM_035483504.1"/>
</dbReference>
<dbReference type="InterPro" id="IPR049492">
    <property type="entry name" value="BD-FAE-like_dom"/>
</dbReference>
<dbReference type="InterPro" id="IPR029058">
    <property type="entry name" value="AB_hydrolase_fold"/>
</dbReference>
<evidence type="ECO:0000313" key="3">
    <source>
        <dbReference type="EMBL" id="QKX53218.1"/>
    </source>
</evidence>
<name>A0A7H8QH08_TALRU</name>